<dbReference type="InterPro" id="IPR032710">
    <property type="entry name" value="NTF2-like_dom_sf"/>
</dbReference>
<sequence length="147" mass="16058">MTSRPEDVAAVRAVVETFLGAFVDGPDSVDRLDALRALFVPGAIVVATCGRPEPAVYDVDGFITPRQELLAGGSLTEFTEWPESGRVEMFGDIAHWFGSYSKSGTQDGEAFTGRGMKSMQLVRFPEGWRISAIAWDDEREGLTIDQP</sequence>
<comment type="caution">
    <text evidence="1">The sequence shown here is derived from an EMBL/GenBank/DDBJ whole genome shotgun (WGS) entry which is preliminary data.</text>
</comment>
<evidence type="ECO:0000313" key="2">
    <source>
        <dbReference type="Proteomes" id="UP001528912"/>
    </source>
</evidence>
<organism evidence="1 2">
    <name type="scientific">Luteipulveratus flavus</name>
    <dbReference type="NCBI Taxonomy" id="3031728"/>
    <lineage>
        <taxon>Bacteria</taxon>
        <taxon>Bacillati</taxon>
        <taxon>Actinomycetota</taxon>
        <taxon>Actinomycetes</taxon>
        <taxon>Micrococcales</taxon>
        <taxon>Dermacoccaceae</taxon>
        <taxon>Luteipulveratus</taxon>
    </lineage>
</organism>
<dbReference type="EMBL" id="JAROAV010000028">
    <property type="protein sequence ID" value="MDF8264507.1"/>
    <property type="molecule type" value="Genomic_DNA"/>
</dbReference>
<dbReference type="RefSeq" id="WP_277191966.1">
    <property type="nucleotide sequence ID" value="NZ_JAROAV010000028.1"/>
</dbReference>
<accession>A0ABT6C891</accession>
<dbReference type="Gene3D" id="3.10.450.50">
    <property type="match status" value="1"/>
</dbReference>
<dbReference type="Proteomes" id="UP001528912">
    <property type="component" value="Unassembled WGS sequence"/>
</dbReference>
<protein>
    <submittedName>
        <fullName evidence="1">DUF4440 domain-containing protein</fullName>
    </submittedName>
</protein>
<name>A0ABT6C891_9MICO</name>
<keyword evidence="2" id="KW-1185">Reference proteome</keyword>
<evidence type="ECO:0000313" key="1">
    <source>
        <dbReference type="EMBL" id="MDF8264507.1"/>
    </source>
</evidence>
<dbReference type="SUPFAM" id="SSF54427">
    <property type="entry name" value="NTF2-like"/>
    <property type="match status" value="1"/>
</dbReference>
<reference evidence="1 2" key="1">
    <citation type="submission" date="2023-03" db="EMBL/GenBank/DDBJ databases">
        <title>YIM 133296 draft genome.</title>
        <authorList>
            <person name="Xiong L."/>
        </authorList>
    </citation>
    <scope>NUCLEOTIDE SEQUENCE [LARGE SCALE GENOMIC DNA]</scope>
    <source>
        <strain evidence="1 2">YIM 133296</strain>
    </source>
</reference>
<proteinExistence type="predicted"/>
<gene>
    <name evidence="1" type="ORF">P4R38_09665</name>
</gene>